<feature type="domain" description="PPIase FKBP-type" evidence="8">
    <location>
        <begin position="153"/>
        <end position="239"/>
    </location>
</feature>
<reference evidence="9 10" key="1">
    <citation type="journal article" date="2008" name="Int. J. Syst. Evol. Microbiol.">
        <title>Amphritea japonica sp. nov. and Amphritea balenae sp. nov., isolated from the sediment adjacent to sperm whale carcasses off Kagoshima, Japan.</title>
        <authorList>
            <person name="Miyazaki M."/>
            <person name="Nogi Y."/>
            <person name="Fujiwara Y."/>
            <person name="Kawato M."/>
            <person name="Nagahama T."/>
            <person name="Kubokawa K."/>
            <person name="Horikoshi K."/>
        </authorList>
    </citation>
    <scope>NUCLEOTIDE SEQUENCE [LARGE SCALE GENOMIC DNA]</scope>
    <source>
        <strain evidence="9 10">ATCC BAA-1530</strain>
    </source>
</reference>
<name>A0A7R6PP50_9GAMM</name>
<evidence type="ECO:0000259" key="8">
    <source>
        <dbReference type="PROSITE" id="PS50059"/>
    </source>
</evidence>
<dbReference type="PRINTS" id="PR01730">
    <property type="entry name" value="INFPOTNTIATR"/>
</dbReference>
<evidence type="ECO:0000256" key="5">
    <source>
        <dbReference type="ARBA" id="ARBA00023235"/>
    </source>
</evidence>
<organism evidence="9 10">
    <name type="scientific">Amphritea japonica ATCC BAA-1530</name>
    <dbReference type="NCBI Taxonomy" id="1278309"/>
    <lineage>
        <taxon>Bacteria</taxon>
        <taxon>Pseudomonadati</taxon>
        <taxon>Pseudomonadota</taxon>
        <taxon>Gammaproteobacteria</taxon>
        <taxon>Oceanospirillales</taxon>
        <taxon>Oceanospirillaceae</taxon>
        <taxon>Amphritea</taxon>
    </lineage>
</organism>
<dbReference type="Proteomes" id="UP000595663">
    <property type="component" value="Chromosome"/>
</dbReference>
<dbReference type="InterPro" id="IPR046357">
    <property type="entry name" value="PPIase_dom_sf"/>
</dbReference>
<dbReference type="InterPro" id="IPR008104">
    <property type="entry name" value="INFPOTNTIATR"/>
</dbReference>
<comment type="similarity">
    <text evidence="2 7">Belongs to the FKBP-type PPIase family.</text>
</comment>
<dbReference type="PANTHER" id="PTHR43811:SF19">
    <property type="entry name" value="39 KDA FK506-BINDING NUCLEAR PROTEIN"/>
    <property type="match status" value="1"/>
</dbReference>
<protein>
    <recommendedName>
        <fullName evidence="7">Peptidyl-prolyl cis-trans isomerase</fullName>
        <ecNumber evidence="7">5.2.1.8</ecNumber>
    </recommendedName>
</protein>
<dbReference type="PANTHER" id="PTHR43811">
    <property type="entry name" value="FKBP-TYPE PEPTIDYL-PROLYL CIS-TRANS ISOMERASE FKPA"/>
    <property type="match status" value="1"/>
</dbReference>
<dbReference type="Gene3D" id="3.10.50.40">
    <property type="match status" value="1"/>
</dbReference>
<dbReference type="GO" id="GO:0016020">
    <property type="term" value="C:membrane"/>
    <property type="evidence" value="ECO:0007669"/>
    <property type="project" value="InterPro"/>
</dbReference>
<evidence type="ECO:0000313" key="10">
    <source>
        <dbReference type="Proteomes" id="UP000595663"/>
    </source>
</evidence>
<evidence type="ECO:0000256" key="6">
    <source>
        <dbReference type="PROSITE-ProRule" id="PRU00277"/>
    </source>
</evidence>
<sequence length="242" mass="25867">MTMKKTLVAVAVASIVLVGCGAEKEPAAPVEKPYTLETDQQKLGYSLGLMLGERLKADVEELDVDALRRAVETVYSGAEPLLKPEEVEATMMAFQKKKVEEQQAALTKMAEENLTKGQAFMAENGKKEGVVTTESGLQYEVMTAGEGASPAAEDTVKVHYRGSLINGTDFDSSYSRGEPVSFPLNGVIPGWTEGLQLMKVGGKARLVLPAELAYGPGGMGEAIGPNETLVFEVELLEINPAQ</sequence>
<evidence type="ECO:0000256" key="2">
    <source>
        <dbReference type="ARBA" id="ARBA00006577"/>
    </source>
</evidence>
<keyword evidence="10" id="KW-1185">Reference proteome</keyword>
<keyword evidence="5 6" id="KW-0413">Isomerase</keyword>
<dbReference type="GO" id="GO:0003755">
    <property type="term" value="F:peptidyl-prolyl cis-trans isomerase activity"/>
    <property type="evidence" value="ECO:0007669"/>
    <property type="project" value="UniProtKB-UniRule"/>
</dbReference>
<evidence type="ECO:0000313" key="9">
    <source>
        <dbReference type="EMBL" id="BBB27875.1"/>
    </source>
</evidence>
<dbReference type="PROSITE" id="PS51257">
    <property type="entry name" value="PROKAR_LIPOPROTEIN"/>
    <property type="match status" value="1"/>
</dbReference>
<dbReference type="Pfam" id="PF00254">
    <property type="entry name" value="FKBP_C"/>
    <property type="match status" value="1"/>
</dbReference>
<evidence type="ECO:0000256" key="4">
    <source>
        <dbReference type="ARBA" id="ARBA00023110"/>
    </source>
</evidence>
<dbReference type="Pfam" id="PF01346">
    <property type="entry name" value="FKBP_N"/>
    <property type="match status" value="1"/>
</dbReference>
<dbReference type="InterPro" id="IPR000774">
    <property type="entry name" value="PPIase_FKBP_N"/>
</dbReference>
<dbReference type="PROSITE" id="PS50059">
    <property type="entry name" value="FKBP_PPIASE"/>
    <property type="match status" value="1"/>
</dbReference>
<keyword evidence="3" id="KW-0732">Signal</keyword>
<dbReference type="EMBL" id="AP014545">
    <property type="protein sequence ID" value="BBB27875.1"/>
    <property type="molecule type" value="Genomic_DNA"/>
</dbReference>
<dbReference type="GO" id="GO:0006457">
    <property type="term" value="P:protein folding"/>
    <property type="evidence" value="ECO:0007669"/>
    <property type="project" value="InterPro"/>
</dbReference>
<dbReference type="Gene3D" id="1.10.287.460">
    <property type="entry name" value="Peptidyl-prolyl cis-trans isomerase, FKBP-type, N-terminal domain"/>
    <property type="match status" value="1"/>
</dbReference>
<keyword evidence="4 6" id="KW-0697">Rotamase</keyword>
<dbReference type="AlphaFoldDB" id="A0A7R6PP50"/>
<dbReference type="SUPFAM" id="SSF54534">
    <property type="entry name" value="FKBP-like"/>
    <property type="match status" value="1"/>
</dbReference>
<dbReference type="EC" id="5.2.1.8" evidence="7"/>
<dbReference type="FunFam" id="3.10.50.40:FF:000004">
    <property type="entry name" value="Peptidyl-prolyl cis-trans isomerase"/>
    <property type="match status" value="1"/>
</dbReference>
<dbReference type="InterPro" id="IPR036944">
    <property type="entry name" value="PPIase_FKBP_N_sf"/>
</dbReference>
<dbReference type="InterPro" id="IPR001179">
    <property type="entry name" value="PPIase_FKBP_dom"/>
</dbReference>
<accession>A0A7R6PP50</accession>
<evidence type="ECO:0000256" key="1">
    <source>
        <dbReference type="ARBA" id="ARBA00000971"/>
    </source>
</evidence>
<dbReference type="KEGG" id="ajp:AMJAP_3290"/>
<evidence type="ECO:0000256" key="3">
    <source>
        <dbReference type="ARBA" id="ARBA00022729"/>
    </source>
</evidence>
<proteinExistence type="inferred from homology"/>
<comment type="catalytic activity">
    <reaction evidence="1 6 7">
        <text>[protein]-peptidylproline (omega=180) = [protein]-peptidylproline (omega=0)</text>
        <dbReference type="Rhea" id="RHEA:16237"/>
        <dbReference type="Rhea" id="RHEA-COMP:10747"/>
        <dbReference type="Rhea" id="RHEA-COMP:10748"/>
        <dbReference type="ChEBI" id="CHEBI:83833"/>
        <dbReference type="ChEBI" id="CHEBI:83834"/>
        <dbReference type="EC" id="5.2.1.8"/>
    </reaction>
</comment>
<evidence type="ECO:0000256" key="7">
    <source>
        <dbReference type="RuleBase" id="RU003915"/>
    </source>
</evidence>
<gene>
    <name evidence="9" type="ORF">AMJAP_3290</name>
</gene>